<dbReference type="EMBL" id="BGPR01104111">
    <property type="protein sequence ID" value="GBM68557.1"/>
    <property type="molecule type" value="Genomic_DNA"/>
</dbReference>
<comment type="caution">
    <text evidence="2">The sequence shown here is derived from an EMBL/GenBank/DDBJ whole genome shotgun (WGS) entry which is preliminary data.</text>
</comment>
<evidence type="ECO:0000313" key="4">
    <source>
        <dbReference type="EMBL" id="GBM68879.1"/>
    </source>
</evidence>
<dbReference type="EMBL" id="BGPR01104208">
    <property type="protein sequence ID" value="GBM68879.1"/>
    <property type="molecule type" value="Genomic_DNA"/>
</dbReference>
<evidence type="ECO:0000313" key="2">
    <source>
        <dbReference type="EMBL" id="GBM68557.1"/>
    </source>
</evidence>
<dbReference type="EMBL" id="BGPR01104130">
    <property type="protein sequence ID" value="GBM68625.1"/>
    <property type="molecule type" value="Genomic_DNA"/>
</dbReference>
<gene>
    <name evidence="3" type="ORF">AVEN_217011_1</name>
    <name evidence="5" type="ORF">AVEN_254799_1</name>
    <name evidence="4" type="ORF">AVEN_266593_1</name>
    <name evidence="2" type="ORF">AVEN_6137_1</name>
</gene>
<evidence type="ECO:0000313" key="6">
    <source>
        <dbReference type="Proteomes" id="UP000499080"/>
    </source>
</evidence>
<dbReference type="AlphaFoldDB" id="A0A4Y2HT23"/>
<protein>
    <submittedName>
        <fullName evidence="2">Uncharacterized protein</fullName>
    </submittedName>
</protein>
<accession>A0A4Y2HT23</accession>
<name>A0A4Y2HT23_ARAVE</name>
<evidence type="ECO:0000313" key="5">
    <source>
        <dbReference type="EMBL" id="GBO31276.1"/>
    </source>
</evidence>
<organism evidence="2 6">
    <name type="scientific">Araneus ventricosus</name>
    <name type="common">Orbweaver spider</name>
    <name type="synonym">Epeira ventricosa</name>
    <dbReference type="NCBI Taxonomy" id="182803"/>
    <lineage>
        <taxon>Eukaryota</taxon>
        <taxon>Metazoa</taxon>
        <taxon>Ecdysozoa</taxon>
        <taxon>Arthropoda</taxon>
        <taxon>Chelicerata</taxon>
        <taxon>Arachnida</taxon>
        <taxon>Araneae</taxon>
        <taxon>Araneomorphae</taxon>
        <taxon>Entelegynae</taxon>
        <taxon>Araneoidea</taxon>
        <taxon>Araneidae</taxon>
        <taxon>Araneus</taxon>
    </lineage>
</organism>
<keyword evidence="6" id="KW-1185">Reference proteome</keyword>
<dbReference type="Proteomes" id="UP000499080">
    <property type="component" value="Unassembled WGS sequence"/>
</dbReference>
<proteinExistence type="predicted"/>
<dbReference type="EMBL" id="BGPR01054539">
    <property type="protein sequence ID" value="GBO31276.1"/>
    <property type="molecule type" value="Genomic_DNA"/>
</dbReference>
<feature type="region of interest" description="Disordered" evidence="1">
    <location>
        <begin position="35"/>
        <end position="86"/>
    </location>
</feature>
<reference evidence="2 6" key="1">
    <citation type="journal article" date="2019" name="Sci. Rep.">
        <title>Orb-weaving spider Araneus ventricosus genome elucidates the spidroin gene catalogue.</title>
        <authorList>
            <person name="Kono N."/>
            <person name="Nakamura H."/>
            <person name="Ohtoshi R."/>
            <person name="Moran D.A.P."/>
            <person name="Shinohara A."/>
            <person name="Yoshida Y."/>
            <person name="Fujiwara M."/>
            <person name="Mori M."/>
            <person name="Tomita M."/>
            <person name="Arakawa K."/>
        </authorList>
    </citation>
    <scope>NUCLEOTIDE SEQUENCE [LARGE SCALE GENOMIC DNA]</scope>
</reference>
<sequence>MMKSAKQAGHHREFPVQQSFALILKFTVARRKTAKQAGHHIHSRYLGPNGKKWPKSSPAITQATARSEHSIKNKHKKTWQPKNQRPNSVVISSDPFTARKFLLVAI</sequence>
<evidence type="ECO:0000256" key="1">
    <source>
        <dbReference type="SAM" id="MobiDB-lite"/>
    </source>
</evidence>
<evidence type="ECO:0000313" key="3">
    <source>
        <dbReference type="EMBL" id="GBM68625.1"/>
    </source>
</evidence>